<name>A0A8K0SYF4_9HYPO</name>
<comment type="caution">
    <text evidence="3">The sequence shown here is derived from an EMBL/GenBank/DDBJ whole genome shotgun (WGS) entry which is preliminary data.</text>
</comment>
<dbReference type="Proteomes" id="UP000813444">
    <property type="component" value="Unassembled WGS sequence"/>
</dbReference>
<sequence length="324" mass="34750">MALTYDFIRLATKPAAQLCFGFVPAAASPAPSQTPPILAVFLNGLGRPQAAWEQTVHLLRQSPASDALAILTYDRFGQGKTEDRDPADEGSPDPSHAHDCASVVADLHQLISQIVADKMGVSDPRRVRLLLVGNSIGCSLARLYAQAHPGAVAGAVLLDSTLTDTDFVSIFPDPDASGFDGSKLPAGVTPQDLRTTRRTIGAIFHPSVGSKEGLSRRNLAELLPHADSPPLQGYGQQPPFITVIGHDRRTFADATCKDLKIPVEVTESYMNPYWHRYNQGLAKLTDPARSVGPLEAPDAGHFIQVDNPGFVASHIQDVLGKIQQ</sequence>
<dbReference type="AlphaFoldDB" id="A0A8K0SYF4"/>
<dbReference type="EMBL" id="JAGPNK010000003">
    <property type="protein sequence ID" value="KAH7324224.1"/>
    <property type="molecule type" value="Genomic_DNA"/>
</dbReference>
<dbReference type="InterPro" id="IPR029058">
    <property type="entry name" value="AB_hydrolase_fold"/>
</dbReference>
<evidence type="ECO:0000313" key="4">
    <source>
        <dbReference type="Proteomes" id="UP000813444"/>
    </source>
</evidence>
<protein>
    <submittedName>
        <fullName evidence="3">Alpha/Beta hydrolase protein</fullName>
    </submittedName>
</protein>
<dbReference type="SUPFAM" id="SSF53474">
    <property type="entry name" value="alpha/beta-Hydrolases"/>
    <property type="match status" value="1"/>
</dbReference>
<dbReference type="GO" id="GO:0047372">
    <property type="term" value="F:monoacylglycerol lipase activity"/>
    <property type="evidence" value="ECO:0007669"/>
    <property type="project" value="TreeGrafter"/>
</dbReference>
<accession>A0A8K0SYF4</accession>
<feature type="region of interest" description="Disordered" evidence="1">
    <location>
        <begin position="78"/>
        <end position="98"/>
    </location>
</feature>
<dbReference type="Gene3D" id="3.40.50.1820">
    <property type="entry name" value="alpha/beta hydrolase"/>
    <property type="match status" value="1"/>
</dbReference>
<proteinExistence type="predicted"/>
<dbReference type="GO" id="GO:0016020">
    <property type="term" value="C:membrane"/>
    <property type="evidence" value="ECO:0007669"/>
    <property type="project" value="TreeGrafter"/>
</dbReference>
<dbReference type="GO" id="GO:0046464">
    <property type="term" value="P:acylglycerol catabolic process"/>
    <property type="evidence" value="ECO:0007669"/>
    <property type="project" value="TreeGrafter"/>
</dbReference>
<keyword evidence="4" id="KW-1185">Reference proteome</keyword>
<evidence type="ECO:0000313" key="3">
    <source>
        <dbReference type="EMBL" id="KAH7324224.1"/>
    </source>
</evidence>
<dbReference type="PANTHER" id="PTHR43798:SF5">
    <property type="entry name" value="MONOACYLGLYCEROL LIPASE ABHD6"/>
    <property type="match status" value="1"/>
</dbReference>
<dbReference type="OrthoDB" id="3466836at2759"/>
<gene>
    <name evidence="3" type="ORF">B0I35DRAFT_423752</name>
</gene>
<dbReference type="PANTHER" id="PTHR43798">
    <property type="entry name" value="MONOACYLGLYCEROL LIPASE"/>
    <property type="match status" value="1"/>
</dbReference>
<dbReference type="InterPro" id="IPR050266">
    <property type="entry name" value="AB_hydrolase_sf"/>
</dbReference>
<dbReference type="InterPro" id="IPR000073">
    <property type="entry name" value="AB_hydrolase_1"/>
</dbReference>
<evidence type="ECO:0000259" key="2">
    <source>
        <dbReference type="Pfam" id="PF12697"/>
    </source>
</evidence>
<organism evidence="3 4">
    <name type="scientific">Stachybotrys elegans</name>
    <dbReference type="NCBI Taxonomy" id="80388"/>
    <lineage>
        <taxon>Eukaryota</taxon>
        <taxon>Fungi</taxon>
        <taxon>Dikarya</taxon>
        <taxon>Ascomycota</taxon>
        <taxon>Pezizomycotina</taxon>
        <taxon>Sordariomycetes</taxon>
        <taxon>Hypocreomycetidae</taxon>
        <taxon>Hypocreales</taxon>
        <taxon>Stachybotryaceae</taxon>
        <taxon>Stachybotrys</taxon>
    </lineage>
</organism>
<feature type="domain" description="AB hydrolase-1" evidence="2">
    <location>
        <begin position="40"/>
        <end position="312"/>
    </location>
</feature>
<keyword evidence="3" id="KW-0378">Hydrolase</keyword>
<dbReference type="Pfam" id="PF12697">
    <property type="entry name" value="Abhydrolase_6"/>
    <property type="match status" value="1"/>
</dbReference>
<reference evidence="3" key="1">
    <citation type="journal article" date="2021" name="Nat. Commun.">
        <title>Genetic determinants of endophytism in the Arabidopsis root mycobiome.</title>
        <authorList>
            <person name="Mesny F."/>
            <person name="Miyauchi S."/>
            <person name="Thiergart T."/>
            <person name="Pickel B."/>
            <person name="Atanasova L."/>
            <person name="Karlsson M."/>
            <person name="Huettel B."/>
            <person name="Barry K.W."/>
            <person name="Haridas S."/>
            <person name="Chen C."/>
            <person name="Bauer D."/>
            <person name="Andreopoulos W."/>
            <person name="Pangilinan J."/>
            <person name="LaButti K."/>
            <person name="Riley R."/>
            <person name="Lipzen A."/>
            <person name="Clum A."/>
            <person name="Drula E."/>
            <person name="Henrissat B."/>
            <person name="Kohler A."/>
            <person name="Grigoriev I.V."/>
            <person name="Martin F.M."/>
            <person name="Hacquard S."/>
        </authorList>
    </citation>
    <scope>NUCLEOTIDE SEQUENCE</scope>
    <source>
        <strain evidence="3">MPI-CAGE-CH-0235</strain>
    </source>
</reference>
<evidence type="ECO:0000256" key="1">
    <source>
        <dbReference type="SAM" id="MobiDB-lite"/>
    </source>
</evidence>